<sequence length="187" mass="20930">MVMHRSNLVLSASYSTPDRRHSHATTAASIQSYSSSTQSILKHAYSEKTRTRMWGMVEQFNTWALDAGHNEDTCSPPSEEILVDYVADTLAGHVSVLTARTHLHLLKIHWESKGWKWQGTQQLILCLKAVKRLVPPSSVRKHRAPVSVEMLVLLCDNLELGTENISPKNQLHTACFAVALCALMRLS</sequence>
<accession>A0A9P7RL22</accession>
<dbReference type="GO" id="GO:0003677">
    <property type="term" value="F:DNA binding"/>
    <property type="evidence" value="ECO:0007669"/>
    <property type="project" value="UniProtKB-KW"/>
</dbReference>
<dbReference type="EMBL" id="MU249561">
    <property type="protein sequence ID" value="KAG7085266.1"/>
    <property type="molecule type" value="Genomic_DNA"/>
</dbReference>
<dbReference type="InterPro" id="IPR010998">
    <property type="entry name" value="Integrase_recombinase_N"/>
</dbReference>
<protein>
    <submittedName>
        <fullName evidence="2">Uncharacterized protein</fullName>
    </submittedName>
</protein>
<evidence type="ECO:0000256" key="1">
    <source>
        <dbReference type="ARBA" id="ARBA00023125"/>
    </source>
</evidence>
<reference evidence="2" key="1">
    <citation type="journal article" date="2021" name="Genome Biol. Evol.">
        <title>The assembled and annotated genome of the fairy-ring fungus Marasmius oreades.</title>
        <authorList>
            <person name="Hiltunen M."/>
            <person name="Ament-Velasquez S.L."/>
            <person name="Johannesson H."/>
        </authorList>
    </citation>
    <scope>NUCLEOTIDE SEQUENCE</scope>
    <source>
        <strain evidence="2">03SP1</strain>
    </source>
</reference>
<evidence type="ECO:0000313" key="3">
    <source>
        <dbReference type="Proteomes" id="UP001049176"/>
    </source>
</evidence>
<proteinExistence type="predicted"/>
<dbReference type="RefSeq" id="XP_043001737.1">
    <property type="nucleotide sequence ID" value="XM_043160688.1"/>
</dbReference>
<dbReference type="Proteomes" id="UP001049176">
    <property type="component" value="Unassembled WGS sequence"/>
</dbReference>
<dbReference type="Gene3D" id="1.10.150.130">
    <property type="match status" value="1"/>
</dbReference>
<dbReference type="GeneID" id="66082938"/>
<dbReference type="AlphaFoldDB" id="A0A9P7RL22"/>
<keyword evidence="1" id="KW-0238">DNA-binding</keyword>
<keyword evidence="3" id="KW-1185">Reference proteome</keyword>
<comment type="caution">
    <text evidence="2">The sequence shown here is derived from an EMBL/GenBank/DDBJ whole genome shotgun (WGS) entry which is preliminary data.</text>
</comment>
<organism evidence="2 3">
    <name type="scientific">Marasmius oreades</name>
    <name type="common">fairy-ring Marasmius</name>
    <dbReference type="NCBI Taxonomy" id="181124"/>
    <lineage>
        <taxon>Eukaryota</taxon>
        <taxon>Fungi</taxon>
        <taxon>Dikarya</taxon>
        <taxon>Basidiomycota</taxon>
        <taxon>Agaricomycotina</taxon>
        <taxon>Agaricomycetes</taxon>
        <taxon>Agaricomycetidae</taxon>
        <taxon>Agaricales</taxon>
        <taxon>Marasmiineae</taxon>
        <taxon>Marasmiaceae</taxon>
        <taxon>Marasmius</taxon>
    </lineage>
</organism>
<dbReference type="KEGG" id="more:E1B28_013863"/>
<dbReference type="OrthoDB" id="3266428at2759"/>
<name>A0A9P7RL22_9AGAR</name>
<evidence type="ECO:0000313" key="2">
    <source>
        <dbReference type="EMBL" id="KAG7085266.1"/>
    </source>
</evidence>
<gene>
    <name evidence="2" type="ORF">E1B28_013863</name>
</gene>